<dbReference type="InParanoid" id="E3KFD1"/>
<dbReference type="EMBL" id="DS178284">
    <property type="protein sequence ID" value="EFP82958.1"/>
    <property type="molecule type" value="Genomic_DNA"/>
</dbReference>
<reference evidence="4" key="2">
    <citation type="journal article" date="2011" name="Proc. Natl. Acad. Sci. U.S.A.">
        <title>Obligate biotrophy features unraveled by the genomic analysis of rust fungi.</title>
        <authorList>
            <person name="Duplessis S."/>
            <person name="Cuomo C.A."/>
            <person name="Lin Y.-C."/>
            <person name="Aerts A."/>
            <person name="Tisserant E."/>
            <person name="Veneault-Fourrey C."/>
            <person name="Joly D.L."/>
            <person name="Hacquard S."/>
            <person name="Amselem J."/>
            <person name="Cantarel B.L."/>
            <person name="Chiu R."/>
            <person name="Coutinho P.M."/>
            <person name="Feau N."/>
            <person name="Field M."/>
            <person name="Frey P."/>
            <person name="Gelhaye E."/>
            <person name="Goldberg J."/>
            <person name="Grabherr M.G."/>
            <person name="Kodira C.D."/>
            <person name="Kohler A."/>
            <person name="Kuees U."/>
            <person name="Lindquist E.A."/>
            <person name="Lucas S.M."/>
            <person name="Mago R."/>
            <person name="Mauceli E."/>
            <person name="Morin E."/>
            <person name="Murat C."/>
            <person name="Pangilinan J.L."/>
            <person name="Park R."/>
            <person name="Pearson M."/>
            <person name="Quesneville H."/>
            <person name="Rouhier N."/>
            <person name="Sakthikumar S."/>
            <person name="Salamov A.A."/>
            <person name="Schmutz J."/>
            <person name="Selles B."/>
            <person name="Shapiro H."/>
            <person name="Tanguay P."/>
            <person name="Tuskan G.A."/>
            <person name="Henrissat B."/>
            <person name="Van de Peer Y."/>
            <person name="Rouze P."/>
            <person name="Ellis J.G."/>
            <person name="Dodds P.N."/>
            <person name="Schein J.E."/>
            <person name="Zhong S."/>
            <person name="Hamelin R.C."/>
            <person name="Grigoriev I.V."/>
            <person name="Szabo L.J."/>
            <person name="Martin F."/>
        </authorList>
    </citation>
    <scope>NUCLEOTIDE SEQUENCE [LARGE SCALE GENOMIC DNA]</scope>
    <source>
        <strain evidence="4">CRL 75-36-700-3 / race SCCL</strain>
    </source>
</reference>
<dbReference type="VEuPathDB" id="FungiDB:PGTG_09926"/>
<dbReference type="HOGENOM" id="CLU_104305_0_0_1"/>
<dbReference type="AlphaFoldDB" id="E3KFD1"/>
<dbReference type="OrthoDB" id="10536779at2759"/>
<evidence type="ECO:0000256" key="2">
    <source>
        <dbReference type="SAM" id="SignalP"/>
    </source>
</evidence>
<reference key="1">
    <citation type="submission" date="2007-01" db="EMBL/GenBank/DDBJ databases">
        <title>The Genome Sequence of Puccinia graminis f. sp. tritici Strain CRL 75-36-700-3.</title>
        <authorList>
            <consortium name="The Broad Institute Genome Sequencing Platform"/>
            <person name="Birren B."/>
            <person name="Lander E."/>
            <person name="Galagan J."/>
            <person name="Nusbaum C."/>
            <person name="Devon K."/>
            <person name="Cuomo C."/>
            <person name="Jaffe D."/>
            <person name="Butler J."/>
            <person name="Alvarez P."/>
            <person name="Gnerre S."/>
            <person name="Grabherr M."/>
            <person name="Mauceli E."/>
            <person name="Brockman W."/>
            <person name="Young S."/>
            <person name="LaButti K."/>
            <person name="Sykes S."/>
            <person name="DeCaprio D."/>
            <person name="Crawford M."/>
            <person name="Koehrsen M."/>
            <person name="Engels R."/>
            <person name="Montgomery P."/>
            <person name="Pearson M."/>
            <person name="Howarth C."/>
            <person name="Larson L."/>
            <person name="White J."/>
            <person name="Zeng Q."/>
            <person name="Kodira C."/>
            <person name="Yandava C."/>
            <person name="Alvarado L."/>
            <person name="O'Leary S."/>
            <person name="Szabo L."/>
            <person name="Dean R."/>
            <person name="Schein J."/>
        </authorList>
    </citation>
    <scope>NUCLEOTIDE SEQUENCE</scope>
    <source>
        <strain>CRL 75-36-700-3</strain>
    </source>
</reference>
<feature type="region of interest" description="Disordered" evidence="1">
    <location>
        <begin position="60"/>
        <end position="84"/>
    </location>
</feature>
<keyword evidence="4" id="KW-1185">Reference proteome</keyword>
<evidence type="ECO:0000256" key="1">
    <source>
        <dbReference type="SAM" id="MobiDB-lite"/>
    </source>
</evidence>
<proteinExistence type="predicted"/>
<evidence type="ECO:0000313" key="4">
    <source>
        <dbReference type="Proteomes" id="UP000008783"/>
    </source>
</evidence>
<feature type="chain" id="PRO_5003173816" evidence="2">
    <location>
        <begin position="26"/>
        <end position="232"/>
    </location>
</feature>
<feature type="signal peptide" evidence="2">
    <location>
        <begin position="1"/>
        <end position="25"/>
    </location>
</feature>
<dbReference type="KEGG" id="pgr:PGTG_09926"/>
<gene>
    <name evidence="3" type="ORF">PGTG_09926</name>
</gene>
<dbReference type="GeneID" id="10544669"/>
<feature type="compositionally biased region" description="Basic and acidic residues" evidence="1">
    <location>
        <begin position="131"/>
        <end position="149"/>
    </location>
</feature>
<feature type="region of interest" description="Disordered" evidence="1">
    <location>
        <begin position="113"/>
        <end position="177"/>
    </location>
</feature>
<dbReference type="Proteomes" id="UP000008783">
    <property type="component" value="Unassembled WGS sequence"/>
</dbReference>
<evidence type="ECO:0000313" key="3">
    <source>
        <dbReference type="EMBL" id="EFP82958.1"/>
    </source>
</evidence>
<keyword evidence="2" id="KW-0732">Signal</keyword>
<dbReference type="RefSeq" id="XP_003327377.1">
    <property type="nucleotide sequence ID" value="XM_003327329.1"/>
</dbReference>
<organism evidence="3 4">
    <name type="scientific">Puccinia graminis f. sp. tritici (strain CRL 75-36-700-3 / race SCCL)</name>
    <name type="common">Black stem rust fungus</name>
    <dbReference type="NCBI Taxonomy" id="418459"/>
    <lineage>
        <taxon>Eukaryota</taxon>
        <taxon>Fungi</taxon>
        <taxon>Dikarya</taxon>
        <taxon>Basidiomycota</taxon>
        <taxon>Pucciniomycotina</taxon>
        <taxon>Pucciniomycetes</taxon>
        <taxon>Pucciniales</taxon>
        <taxon>Pucciniaceae</taxon>
        <taxon>Puccinia</taxon>
    </lineage>
</organism>
<name>E3KFD1_PUCGT</name>
<accession>E3KFD1</accession>
<protein>
    <submittedName>
        <fullName evidence="3">Uncharacterized protein</fullName>
    </submittedName>
</protein>
<sequence length="232" mass="26000">MRERSSWKLGLLLAWLLHYIPFLSASSLDMLVDAALMVEAERPGRSENDRMDRDQAVKIETREQDNPEEAGPPSFIGNGPTEQNMNVPLVGTLVRKNPSRKDKEISSFDGVVGRILDGNTGSKNKPSSLERLSRMAEPKASSDRDEHRVRSQSLSLSRVPPGHIQEDHQQPASKRQKVNLEWSTWGRVATSQLQRSSTSESQKSLTIGISPCFILPNHSYQECTLRGRMVPN</sequence>